<protein>
    <submittedName>
        <fullName evidence="1">Uncharacterized protein</fullName>
    </submittedName>
</protein>
<dbReference type="AlphaFoldDB" id="A0A316E4L4"/>
<reference evidence="1 2" key="1">
    <citation type="submission" date="2018-05" db="EMBL/GenBank/DDBJ databases">
        <title>Genomic Encyclopedia of Archaeal and Bacterial Type Strains, Phase II (KMG-II): from individual species to whole genera.</title>
        <authorList>
            <person name="Goeker M."/>
        </authorList>
    </citation>
    <scope>NUCLEOTIDE SEQUENCE [LARGE SCALE GENOMIC DNA]</scope>
    <source>
        <strain evidence="1 2">DSM 22214</strain>
    </source>
</reference>
<comment type="caution">
    <text evidence="1">The sequence shown here is derived from an EMBL/GenBank/DDBJ whole genome shotgun (WGS) entry which is preliminary data.</text>
</comment>
<dbReference type="EMBL" id="QGGO01000033">
    <property type="protein sequence ID" value="PWK17840.1"/>
    <property type="molecule type" value="Genomic_DNA"/>
</dbReference>
<accession>A0A316E4L4</accession>
<sequence length="113" mass="13185">MENLAQEWELLLDKLEQALGKRPADLNAVLFLMGVQELGKGHQFFTKEQKQDLMHIAICKALSYSGIYELEGVDQDGWPHWKLVQQLPFVNVIEQEKLIKTHVIEYFEKEVFV</sequence>
<keyword evidence="2" id="KW-1185">Reference proteome</keyword>
<evidence type="ECO:0000313" key="2">
    <source>
        <dbReference type="Proteomes" id="UP000245489"/>
    </source>
</evidence>
<gene>
    <name evidence="1" type="ORF">LV89_04287</name>
</gene>
<evidence type="ECO:0000313" key="1">
    <source>
        <dbReference type="EMBL" id="PWK17840.1"/>
    </source>
</evidence>
<proteinExistence type="predicted"/>
<name>A0A316E4L4_9BACT</name>
<dbReference type="RefSeq" id="WP_229201569.1">
    <property type="nucleotide sequence ID" value="NZ_QGGO01000033.1"/>
</dbReference>
<organism evidence="1 2">
    <name type="scientific">Arcicella aurantiaca</name>
    <dbReference type="NCBI Taxonomy" id="591202"/>
    <lineage>
        <taxon>Bacteria</taxon>
        <taxon>Pseudomonadati</taxon>
        <taxon>Bacteroidota</taxon>
        <taxon>Cytophagia</taxon>
        <taxon>Cytophagales</taxon>
        <taxon>Flectobacillaceae</taxon>
        <taxon>Arcicella</taxon>
    </lineage>
</organism>
<dbReference type="Proteomes" id="UP000245489">
    <property type="component" value="Unassembled WGS sequence"/>
</dbReference>